<feature type="signal peptide" evidence="3">
    <location>
        <begin position="1"/>
        <end position="31"/>
    </location>
</feature>
<dbReference type="EMBL" id="CP006272">
    <property type="protein sequence ID" value="AGZ40934.1"/>
    <property type="molecule type" value="Genomic_DNA"/>
</dbReference>
<accession>U5VVN4</accession>
<evidence type="ECO:0000256" key="2">
    <source>
        <dbReference type="SAM" id="MobiDB-lite"/>
    </source>
</evidence>
<evidence type="ECO:0000256" key="1">
    <source>
        <dbReference type="ARBA" id="ARBA00022737"/>
    </source>
</evidence>
<dbReference type="PANTHER" id="PTHR32305">
    <property type="match status" value="1"/>
</dbReference>
<dbReference type="PATRIC" id="fig|1246995.3.peg.2688"/>
<protein>
    <submittedName>
        <fullName evidence="6">RHS repeat-containing protein</fullName>
    </submittedName>
</protein>
<dbReference type="STRING" id="1246995.AFR_13240"/>
<dbReference type="InterPro" id="IPR050708">
    <property type="entry name" value="T6SS_VgrG/RHS"/>
</dbReference>
<dbReference type="Pfam" id="PF20148">
    <property type="entry name" value="DUF6531"/>
    <property type="match status" value="1"/>
</dbReference>
<dbReference type="KEGG" id="afs:AFR_13240"/>
<proteinExistence type="predicted"/>
<organism evidence="6 7">
    <name type="scientific">Actinoplanes friuliensis DSM 7358</name>
    <dbReference type="NCBI Taxonomy" id="1246995"/>
    <lineage>
        <taxon>Bacteria</taxon>
        <taxon>Bacillati</taxon>
        <taxon>Actinomycetota</taxon>
        <taxon>Actinomycetes</taxon>
        <taxon>Micromonosporales</taxon>
        <taxon>Micromonosporaceae</taxon>
        <taxon>Actinoplanes</taxon>
    </lineage>
</organism>
<dbReference type="OrthoDB" id="4981820at2"/>
<feature type="compositionally biased region" description="Basic and acidic residues" evidence="2">
    <location>
        <begin position="362"/>
        <end position="372"/>
    </location>
</feature>
<sequence length="1082" mass="117579">MHVRPAYRRSLTAAFLAALLAVNTGQLPARAAPAPLPTTQAPGHAPRADEPGPVNTTPNIGGAPGSARWTPAVTAASTTASSGVRPAAGVAKPGIGMQEWYPVELRQLADRLQLLVNTANGNVMVRYNDLKISGIGFGTDLSHVYNNLSEGSGSFGRGWTMSTGKDVGLEISSDKIVLHGPTAFTSTFTKSSSGTYKAGSGINAALTKKSDGQYELKWDDSEDVWTFHSNGSLREMKNNNDLEIKLNYDSAYDDRLAAIYDPNGRVTTMSEYDSANRIVRMTDWTGGVHGPFAYDSSGNLTNFPDRLGNQIRFGYDSSGNLTSIVDPRGSTYTLEYDSSRRVKKISEPTGSTPAVTEFGYPESRKTTEKDPRGNTSTYKFDSDGRQTKATDPLGHEQDKEWTANSDVASTTNGLGASVTYGFDGANNPTSAKLPTGAKSVAGYTDATHPAFPTSMTDPQGKEVKHTYGANGDLLSVESQEGEREKYDFDHNSRGQVTRMEDPEGFITTYQYDGAGRLTTEFPPGALQERGFTYDDRDRIVETRDGNDQKIHYRYDALDRLIEIQRVDGTTYVPIQHNTYDANGNLKSRSHADTFVEFVYNPRNQVTEARNTRSGVRYNVYYRYDLNNNLTDIEDDGGRVKYEYDKANRLEYQSGPKSGMWAEFEYDDADRRTDTRFASEFKIKADYDDSGRQTSLVATRPDGSKPIDRSYKWDDADGDTSLMQSEKREGGTTINYEYDDRNRLTKAGSHTYDMDKASNLEAAEGRTFTINSAGQVATSAGVTYTHDGNGNLTTGTAGELTAAYSPTNQLTSLATKNAETIGITYDTTDQTQRAVIRTGTREQVLTNTAIGVTGVTTNGARSLFVRDSGGGLIGQFTEAGEPLYAVTDYQGSTLLLVDANHAEAAKYTYKPYGTTEKTGRAAAGNPFRWNGHWQLDDAHGTYLVGHRQHDPKLARWTQPDPSGQELNRYTYGAANPVTNTDPTGLATSAGIEICIAVCLGAGWSWDDYGNHGLYTSNGFGLGIGIPVQATDQEGPLQTGQTTNASCSAGPFGTSVSEDAQGNETWGTAEQGGIGCSFGTQYQW</sequence>
<dbReference type="Gene3D" id="2.180.10.10">
    <property type="entry name" value="RHS repeat-associated core"/>
    <property type="match status" value="3"/>
</dbReference>
<keyword evidence="7" id="KW-1185">Reference proteome</keyword>
<dbReference type="InterPro" id="IPR006530">
    <property type="entry name" value="YD"/>
</dbReference>
<dbReference type="eggNOG" id="COG3209">
    <property type="taxonomic scope" value="Bacteria"/>
</dbReference>
<name>U5VVN4_9ACTN</name>
<dbReference type="InterPro" id="IPR031325">
    <property type="entry name" value="RHS_repeat"/>
</dbReference>
<dbReference type="NCBIfam" id="TIGR01643">
    <property type="entry name" value="YD_repeat_2x"/>
    <property type="match status" value="4"/>
</dbReference>
<evidence type="ECO:0000313" key="6">
    <source>
        <dbReference type="EMBL" id="AGZ40934.1"/>
    </source>
</evidence>
<dbReference type="HOGENOM" id="CLU_008771_0_0_11"/>
<feature type="region of interest" description="Disordered" evidence="2">
    <location>
        <begin position="343"/>
        <end position="408"/>
    </location>
</feature>
<dbReference type="PANTHER" id="PTHR32305:SF15">
    <property type="entry name" value="PROTEIN RHSA-RELATED"/>
    <property type="match status" value="1"/>
</dbReference>
<feature type="compositionally biased region" description="Basic and acidic residues" evidence="2">
    <location>
        <begin position="380"/>
        <end position="401"/>
    </location>
</feature>
<feature type="chain" id="PRO_5004665257" evidence="3">
    <location>
        <begin position="32"/>
        <end position="1082"/>
    </location>
</feature>
<dbReference type="Pfam" id="PF25023">
    <property type="entry name" value="TEN_YD-shell"/>
    <property type="match status" value="2"/>
</dbReference>
<dbReference type="Proteomes" id="UP000017746">
    <property type="component" value="Chromosome"/>
</dbReference>
<evidence type="ECO:0000256" key="3">
    <source>
        <dbReference type="SAM" id="SignalP"/>
    </source>
</evidence>
<feature type="domain" description="Teneurin-like YD-shell" evidence="5">
    <location>
        <begin position="267"/>
        <end position="393"/>
    </location>
</feature>
<dbReference type="AlphaFoldDB" id="U5VVN4"/>
<feature type="compositionally biased region" description="Low complexity" evidence="2">
    <location>
        <begin position="31"/>
        <end position="42"/>
    </location>
</feature>
<feature type="domain" description="DUF6531" evidence="4">
    <location>
        <begin position="116"/>
        <end position="182"/>
    </location>
</feature>
<feature type="region of interest" description="Disordered" evidence="2">
    <location>
        <begin position="31"/>
        <end position="86"/>
    </location>
</feature>
<dbReference type="InterPro" id="IPR045351">
    <property type="entry name" value="DUF6531"/>
</dbReference>
<dbReference type="Pfam" id="PF05593">
    <property type="entry name" value="RHS_repeat"/>
    <property type="match status" value="2"/>
</dbReference>
<keyword evidence="3" id="KW-0732">Signal</keyword>
<reference evidence="6 7" key="1">
    <citation type="journal article" date="2014" name="J. Biotechnol.">
        <title>Complete genome sequence of the actinobacterium Actinoplanes friuliensis HAG 010964, producer of the lipopeptide antibiotic friulimycin.</title>
        <authorList>
            <person name="Ruckert C."/>
            <person name="Szczepanowski R."/>
            <person name="Albersmeier A."/>
            <person name="Goesmann A."/>
            <person name="Fischer N."/>
            <person name="Steinkamper A."/>
            <person name="Puhler A."/>
            <person name="Biener R."/>
            <person name="Schwartz D."/>
            <person name="Kalinowski J."/>
        </authorList>
    </citation>
    <scope>NUCLEOTIDE SEQUENCE [LARGE SCALE GENOMIC DNA]</scope>
    <source>
        <strain evidence="6 7">DSM 7358</strain>
    </source>
</reference>
<evidence type="ECO:0000313" key="7">
    <source>
        <dbReference type="Proteomes" id="UP000017746"/>
    </source>
</evidence>
<keyword evidence="1" id="KW-0677">Repeat</keyword>
<feature type="domain" description="Teneurin-like YD-shell" evidence="5">
    <location>
        <begin position="731"/>
        <end position="962"/>
    </location>
</feature>
<dbReference type="NCBIfam" id="TIGR03696">
    <property type="entry name" value="Rhs_assc_core"/>
    <property type="match status" value="1"/>
</dbReference>
<dbReference type="InterPro" id="IPR056823">
    <property type="entry name" value="TEN-like_YD-shell"/>
</dbReference>
<evidence type="ECO:0000259" key="4">
    <source>
        <dbReference type="Pfam" id="PF20148"/>
    </source>
</evidence>
<evidence type="ECO:0000259" key="5">
    <source>
        <dbReference type="Pfam" id="PF25023"/>
    </source>
</evidence>
<dbReference type="RefSeq" id="WP_023360993.1">
    <property type="nucleotide sequence ID" value="NC_022657.1"/>
</dbReference>
<dbReference type="InterPro" id="IPR022385">
    <property type="entry name" value="Rhs_assc_core"/>
</dbReference>
<gene>
    <name evidence="6" type="ORF">AFR_13240</name>
</gene>